<keyword evidence="1" id="KW-1133">Transmembrane helix</keyword>
<proteinExistence type="predicted"/>
<keyword evidence="1" id="KW-0472">Membrane</keyword>
<accession>A0A6A2ZHC8</accession>
<name>A0A6A2ZHC8_HIBSY</name>
<protein>
    <submittedName>
        <fullName evidence="2">Uncharacterized protein</fullName>
    </submittedName>
</protein>
<dbReference type="PANTHER" id="PTHR10811">
    <property type="entry name" value="FRINGE-RELATED"/>
    <property type="match status" value="1"/>
</dbReference>
<keyword evidence="1" id="KW-0812">Transmembrane</keyword>
<sequence length="435" mass="49302">MYSSTLFPPKIHYLSLGASCISVAISAILVLLYTILYSHGCTQSFVPFNPIDLQWSSSTDDINSATNISHIKFILASSEKTLKSRRPYIESWWQPNGTRGNIFLDSPPSNDFLPWPSSYPPFQVNEDVKKLRVYPKLVVPAAVRLFRSILETFRLEDDEDVRCEYYYIGMTSEAVKSNFDFSFDMAYGGAGYALSYSLVETLVPVIDDCIERYAYLRVSDQLLSSCLADLGVDITLEKGFHQIDLLGDISGLLSSHWQSPVVSLHHLDGIDPIFPSNNRYESMNHLMKATKFDQSRLLQQTICYHRATNWSFTVSWGYSVHIYESLIPRSILRKPLEMFKPFKKSATPPLYMFDTRSPWEDDPSCQAPHVFFLESVGTDGGGFVNTTYRRASRPNLSSCSSSGNHSAEHIDYVRVVLQATRRKQARPSISTSLHI</sequence>
<dbReference type="EMBL" id="VEPZ02001150">
    <property type="protein sequence ID" value="KAE8691017.1"/>
    <property type="molecule type" value="Genomic_DNA"/>
</dbReference>
<dbReference type="Proteomes" id="UP000436088">
    <property type="component" value="Unassembled WGS sequence"/>
</dbReference>
<evidence type="ECO:0000313" key="2">
    <source>
        <dbReference type="EMBL" id="KAE8691017.1"/>
    </source>
</evidence>
<evidence type="ECO:0000313" key="3">
    <source>
        <dbReference type="Proteomes" id="UP000436088"/>
    </source>
</evidence>
<reference evidence="2" key="1">
    <citation type="submission" date="2019-09" db="EMBL/GenBank/DDBJ databases">
        <title>Draft genome information of white flower Hibiscus syriacus.</title>
        <authorList>
            <person name="Kim Y.-M."/>
        </authorList>
    </citation>
    <scope>NUCLEOTIDE SEQUENCE [LARGE SCALE GENOMIC DNA]</scope>
    <source>
        <strain evidence="2">YM2019G1</strain>
    </source>
</reference>
<dbReference type="AlphaFoldDB" id="A0A6A2ZHC8"/>
<feature type="transmembrane region" description="Helical" evidence="1">
    <location>
        <begin position="12"/>
        <end position="36"/>
    </location>
</feature>
<dbReference type="InterPro" id="IPR006740">
    <property type="entry name" value="DUF604"/>
</dbReference>
<dbReference type="Gene3D" id="3.90.550.50">
    <property type="match status" value="1"/>
</dbReference>
<dbReference type="Pfam" id="PF04646">
    <property type="entry name" value="DUF604"/>
    <property type="match status" value="1"/>
</dbReference>
<comment type="caution">
    <text evidence="2">The sequence shown here is derived from an EMBL/GenBank/DDBJ whole genome shotgun (WGS) entry which is preliminary data.</text>
</comment>
<organism evidence="2 3">
    <name type="scientific">Hibiscus syriacus</name>
    <name type="common">Rose of Sharon</name>
    <dbReference type="NCBI Taxonomy" id="106335"/>
    <lineage>
        <taxon>Eukaryota</taxon>
        <taxon>Viridiplantae</taxon>
        <taxon>Streptophyta</taxon>
        <taxon>Embryophyta</taxon>
        <taxon>Tracheophyta</taxon>
        <taxon>Spermatophyta</taxon>
        <taxon>Magnoliopsida</taxon>
        <taxon>eudicotyledons</taxon>
        <taxon>Gunneridae</taxon>
        <taxon>Pentapetalae</taxon>
        <taxon>rosids</taxon>
        <taxon>malvids</taxon>
        <taxon>Malvales</taxon>
        <taxon>Malvaceae</taxon>
        <taxon>Malvoideae</taxon>
        <taxon>Hibiscus</taxon>
    </lineage>
</organism>
<gene>
    <name evidence="2" type="ORF">F3Y22_tig00110893pilonHSYRG00929</name>
</gene>
<evidence type="ECO:0000256" key="1">
    <source>
        <dbReference type="SAM" id="Phobius"/>
    </source>
</evidence>
<keyword evidence="3" id="KW-1185">Reference proteome</keyword>